<protein>
    <submittedName>
        <fullName evidence="2">Uncharacterized protein</fullName>
    </submittedName>
</protein>
<evidence type="ECO:0000313" key="2">
    <source>
        <dbReference type="EMBL" id="KAJ8336210.1"/>
    </source>
</evidence>
<feature type="region of interest" description="Disordered" evidence="1">
    <location>
        <begin position="1"/>
        <end position="77"/>
    </location>
</feature>
<dbReference type="EMBL" id="JAINUF010000020">
    <property type="protein sequence ID" value="KAJ8336210.1"/>
    <property type="molecule type" value="Genomic_DNA"/>
</dbReference>
<dbReference type="OrthoDB" id="10511593at2759"/>
<reference evidence="2" key="1">
    <citation type="journal article" date="2023" name="Science">
        <title>Genome structures resolve the early diversification of teleost fishes.</title>
        <authorList>
            <person name="Parey E."/>
            <person name="Louis A."/>
            <person name="Montfort J."/>
            <person name="Bouchez O."/>
            <person name="Roques C."/>
            <person name="Iampietro C."/>
            <person name="Lluch J."/>
            <person name="Castinel A."/>
            <person name="Donnadieu C."/>
            <person name="Desvignes T."/>
            <person name="Floi Bucao C."/>
            <person name="Jouanno E."/>
            <person name="Wen M."/>
            <person name="Mejri S."/>
            <person name="Dirks R."/>
            <person name="Jansen H."/>
            <person name="Henkel C."/>
            <person name="Chen W.J."/>
            <person name="Zahm M."/>
            <person name="Cabau C."/>
            <person name="Klopp C."/>
            <person name="Thompson A.W."/>
            <person name="Robinson-Rechavi M."/>
            <person name="Braasch I."/>
            <person name="Lecointre G."/>
            <person name="Bobe J."/>
            <person name="Postlethwait J.H."/>
            <person name="Berthelot C."/>
            <person name="Roest Crollius H."/>
            <person name="Guiguen Y."/>
        </authorList>
    </citation>
    <scope>NUCLEOTIDE SEQUENCE</scope>
    <source>
        <strain evidence="2">WJC10195</strain>
    </source>
</reference>
<comment type="caution">
    <text evidence="2">The sequence shown here is derived from an EMBL/GenBank/DDBJ whole genome shotgun (WGS) entry which is preliminary data.</text>
</comment>
<proteinExistence type="predicted"/>
<evidence type="ECO:0000313" key="3">
    <source>
        <dbReference type="Proteomes" id="UP001152622"/>
    </source>
</evidence>
<accession>A0A9Q1ID70</accession>
<keyword evidence="3" id="KW-1185">Reference proteome</keyword>
<dbReference type="Proteomes" id="UP001152622">
    <property type="component" value="Chromosome 20"/>
</dbReference>
<organism evidence="2 3">
    <name type="scientific">Synaphobranchus kaupii</name>
    <name type="common">Kaup's arrowtooth eel</name>
    <dbReference type="NCBI Taxonomy" id="118154"/>
    <lineage>
        <taxon>Eukaryota</taxon>
        <taxon>Metazoa</taxon>
        <taxon>Chordata</taxon>
        <taxon>Craniata</taxon>
        <taxon>Vertebrata</taxon>
        <taxon>Euteleostomi</taxon>
        <taxon>Actinopterygii</taxon>
        <taxon>Neopterygii</taxon>
        <taxon>Teleostei</taxon>
        <taxon>Anguilliformes</taxon>
        <taxon>Synaphobranchidae</taxon>
        <taxon>Synaphobranchus</taxon>
    </lineage>
</organism>
<evidence type="ECO:0000256" key="1">
    <source>
        <dbReference type="SAM" id="MobiDB-lite"/>
    </source>
</evidence>
<sequence length="77" mass="8413">MVRAPPGQLDQRPDYPEYQRGSSATVVGEKGARSGMRWLSPRVSLSHSRRDGPKPSPNARPLLSYDPGRSGLVLNAQ</sequence>
<name>A0A9Q1ID70_SYNKA</name>
<gene>
    <name evidence="2" type="ORF">SKAU_G00395530</name>
</gene>
<dbReference type="AlphaFoldDB" id="A0A9Q1ID70"/>